<keyword evidence="1" id="KW-0812">Transmembrane</keyword>
<dbReference type="EMBL" id="FN649760">
    <property type="protein sequence ID" value="CBN78234.1"/>
    <property type="molecule type" value="Genomic_DNA"/>
</dbReference>
<keyword evidence="1" id="KW-0472">Membrane</keyword>
<accession>D8LNM4</accession>
<evidence type="ECO:0000313" key="3">
    <source>
        <dbReference type="Proteomes" id="UP000002630"/>
    </source>
</evidence>
<feature type="transmembrane region" description="Helical" evidence="1">
    <location>
        <begin position="122"/>
        <end position="144"/>
    </location>
</feature>
<evidence type="ECO:0000256" key="1">
    <source>
        <dbReference type="SAM" id="Phobius"/>
    </source>
</evidence>
<feature type="transmembrane region" description="Helical" evidence="1">
    <location>
        <begin position="76"/>
        <end position="102"/>
    </location>
</feature>
<dbReference type="AlphaFoldDB" id="D8LNM4"/>
<keyword evidence="3" id="KW-1185">Reference proteome</keyword>
<reference evidence="2 3" key="1">
    <citation type="journal article" date="2010" name="Nature">
        <title>The Ectocarpus genome and the independent evolution of multicellularity in brown algae.</title>
        <authorList>
            <person name="Cock J.M."/>
            <person name="Sterck L."/>
            <person name="Rouze P."/>
            <person name="Scornet D."/>
            <person name="Allen A.E."/>
            <person name="Amoutzias G."/>
            <person name="Anthouard V."/>
            <person name="Artiguenave F."/>
            <person name="Aury J.M."/>
            <person name="Badger J.H."/>
            <person name="Beszteri B."/>
            <person name="Billiau K."/>
            <person name="Bonnet E."/>
            <person name="Bothwell J.H."/>
            <person name="Bowler C."/>
            <person name="Boyen C."/>
            <person name="Brownlee C."/>
            <person name="Carrano C.J."/>
            <person name="Charrier B."/>
            <person name="Cho G.Y."/>
            <person name="Coelho S.M."/>
            <person name="Collen J."/>
            <person name="Corre E."/>
            <person name="Da Silva C."/>
            <person name="Delage L."/>
            <person name="Delaroque N."/>
            <person name="Dittami S.M."/>
            <person name="Doulbeau S."/>
            <person name="Elias M."/>
            <person name="Farnham G."/>
            <person name="Gachon C.M."/>
            <person name="Gschloessl B."/>
            <person name="Heesch S."/>
            <person name="Jabbari K."/>
            <person name="Jubin C."/>
            <person name="Kawai H."/>
            <person name="Kimura K."/>
            <person name="Kloareg B."/>
            <person name="Kupper F.C."/>
            <person name="Lang D."/>
            <person name="Le Bail A."/>
            <person name="Leblanc C."/>
            <person name="Lerouge P."/>
            <person name="Lohr M."/>
            <person name="Lopez P.J."/>
            <person name="Martens C."/>
            <person name="Maumus F."/>
            <person name="Michel G."/>
            <person name="Miranda-Saavedra D."/>
            <person name="Morales J."/>
            <person name="Moreau H."/>
            <person name="Motomura T."/>
            <person name="Nagasato C."/>
            <person name="Napoli C.A."/>
            <person name="Nelson D.R."/>
            <person name="Nyvall-Collen P."/>
            <person name="Peters A.F."/>
            <person name="Pommier C."/>
            <person name="Potin P."/>
            <person name="Poulain J."/>
            <person name="Quesneville H."/>
            <person name="Read B."/>
            <person name="Rensing S.A."/>
            <person name="Ritter A."/>
            <person name="Rousvoal S."/>
            <person name="Samanta M."/>
            <person name="Samson G."/>
            <person name="Schroeder D.C."/>
            <person name="Segurens B."/>
            <person name="Strittmatter M."/>
            <person name="Tonon T."/>
            <person name="Tregear J.W."/>
            <person name="Valentin K."/>
            <person name="von Dassow P."/>
            <person name="Yamagishi T."/>
            <person name="Van de Peer Y."/>
            <person name="Wincker P."/>
        </authorList>
    </citation>
    <scope>NUCLEOTIDE SEQUENCE [LARGE SCALE GENOMIC DNA]</scope>
    <source>
        <strain evidence="3">Ec32 / CCAP1310/4</strain>
    </source>
</reference>
<feature type="transmembrane region" description="Helical" evidence="1">
    <location>
        <begin position="199"/>
        <end position="224"/>
    </location>
</feature>
<protein>
    <submittedName>
        <fullName evidence="2">Uncharacterized protein</fullName>
    </submittedName>
</protein>
<proteinExistence type="predicted"/>
<dbReference type="Proteomes" id="UP000002630">
    <property type="component" value="Unassembled WGS sequence"/>
</dbReference>
<feature type="transmembrane region" description="Helical" evidence="1">
    <location>
        <begin position="244"/>
        <end position="267"/>
    </location>
</feature>
<organism evidence="2 3">
    <name type="scientific">Ectocarpus siliculosus</name>
    <name type="common">Brown alga</name>
    <name type="synonym">Conferva siliculosa</name>
    <dbReference type="NCBI Taxonomy" id="2880"/>
    <lineage>
        <taxon>Eukaryota</taxon>
        <taxon>Sar</taxon>
        <taxon>Stramenopiles</taxon>
        <taxon>Ochrophyta</taxon>
        <taxon>PX clade</taxon>
        <taxon>Phaeophyceae</taxon>
        <taxon>Ectocarpales</taxon>
        <taxon>Ectocarpaceae</taxon>
        <taxon>Ectocarpus</taxon>
    </lineage>
</organism>
<evidence type="ECO:0000313" key="2">
    <source>
        <dbReference type="EMBL" id="CBN78234.1"/>
    </source>
</evidence>
<name>D8LNM4_ECTSI</name>
<keyword evidence="1" id="KW-1133">Transmembrane helix</keyword>
<sequence>MTSSSLGGYGSTEYSSQAAQAALYAEMFSLKCNAGFFVVGLQEGEAVCTPIRVISTLITMSVASAWFSRRKSIKKLLLFFSHWLSGLLHQLVFMTEATMVSVCWAGDSLTKLIKTLKFFELAASNMLAITNLAICVNLALIVMSHRTLSRVRSASTPALILVFLALSLGVAAISVPFWTEMVVSGTAFWVQTHEQAAHDWIVVAGFFVEFFVGICMLVIVVWLVIFRRTEIKQSWKMHARIRYYFGLTLIATGVNLALGICGTIYVVGDMKE</sequence>
<gene>
    <name evidence="2" type="ORF">Esi_0005_0024</name>
</gene>
<feature type="transmembrane region" description="Helical" evidence="1">
    <location>
        <begin position="156"/>
        <end position="179"/>
    </location>
</feature>
<dbReference type="InParanoid" id="D8LNM4"/>